<dbReference type="OrthoDB" id="159886at2"/>
<gene>
    <name evidence="1" type="ORF">ETD96_26795</name>
</gene>
<name>A0A5S4GLD3_9ACTN</name>
<dbReference type="AlphaFoldDB" id="A0A5S4GLD3"/>
<accession>A0A5S4GLD3</accession>
<keyword evidence="2" id="KW-1185">Reference proteome</keyword>
<dbReference type="Proteomes" id="UP000305238">
    <property type="component" value="Unassembled WGS sequence"/>
</dbReference>
<comment type="caution">
    <text evidence="1">The sequence shown here is derived from an EMBL/GenBank/DDBJ whole genome shotgun (WGS) entry which is preliminary data.</text>
</comment>
<dbReference type="Pfam" id="PF22742">
    <property type="entry name" value="PspAB"/>
    <property type="match status" value="1"/>
</dbReference>
<sequence length="205" mass="21739">MGLLDGLLGRPAPAPASGAGRLFGLPAAAPVLEAATGFVPTGEGGVCHRLVEGGPFGAFGRAQREVERLLSGDAARRTGVSADPHGWGWIQVTRPPDDFEALVADLHLIESTLADAGYGRYLLCSVAGFRRGAERQRLFLVHAPVRDAFYPFAPRPPDGPDGIADAASRGRNNLVETRARDALTGTLPIEPDRARWFPVWDAPGL</sequence>
<protein>
    <submittedName>
        <fullName evidence="1">Uncharacterized protein</fullName>
    </submittedName>
</protein>
<organism evidence="1 2">
    <name type="scientific">Actinomadura geliboluensis</name>
    <dbReference type="NCBI Taxonomy" id="882440"/>
    <lineage>
        <taxon>Bacteria</taxon>
        <taxon>Bacillati</taxon>
        <taxon>Actinomycetota</taxon>
        <taxon>Actinomycetes</taxon>
        <taxon>Streptosporangiales</taxon>
        <taxon>Thermomonosporaceae</taxon>
        <taxon>Actinomadura</taxon>
    </lineage>
</organism>
<evidence type="ECO:0000313" key="2">
    <source>
        <dbReference type="Proteomes" id="UP000305238"/>
    </source>
</evidence>
<evidence type="ECO:0000313" key="1">
    <source>
        <dbReference type="EMBL" id="TMR33697.1"/>
    </source>
</evidence>
<dbReference type="InterPro" id="IPR054383">
    <property type="entry name" value="PspAB-like"/>
</dbReference>
<reference evidence="1 2" key="1">
    <citation type="submission" date="2019-05" db="EMBL/GenBank/DDBJ databases">
        <title>Draft genome sequence of Actinomadura geliboluensis A8036.</title>
        <authorList>
            <person name="Saricaoglu S."/>
            <person name="Isik K."/>
        </authorList>
    </citation>
    <scope>NUCLEOTIDE SEQUENCE [LARGE SCALE GENOMIC DNA]</scope>
    <source>
        <strain evidence="1 2">A8036</strain>
    </source>
</reference>
<proteinExistence type="predicted"/>
<dbReference type="EMBL" id="VCKZ01000225">
    <property type="protein sequence ID" value="TMR33697.1"/>
    <property type="molecule type" value="Genomic_DNA"/>
</dbReference>